<reference evidence="2" key="1">
    <citation type="journal article" date="2023" name="Plant J.">
        <title>Genome sequences and population genomics provide insights into the demographic history, inbreeding, and mutation load of two 'living fossil' tree species of Dipteronia.</title>
        <authorList>
            <person name="Feng Y."/>
            <person name="Comes H.P."/>
            <person name="Chen J."/>
            <person name="Zhu S."/>
            <person name="Lu R."/>
            <person name="Zhang X."/>
            <person name="Li P."/>
            <person name="Qiu J."/>
            <person name="Olsen K.M."/>
            <person name="Qiu Y."/>
        </authorList>
    </citation>
    <scope>NUCLEOTIDE SEQUENCE</scope>
    <source>
        <strain evidence="2">KIB01</strain>
    </source>
</reference>
<dbReference type="InterPro" id="IPR053151">
    <property type="entry name" value="RNase_H-like"/>
</dbReference>
<dbReference type="InterPro" id="IPR044730">
    <property type="entry name" value="RNase_H-like_dom_plant"/>
</dbReference>
<dbReference type="EMBL" id="JANJYI010000004">
    <property type="protein sequence ID" value="KAK2653361.1"/>
    <property type="molecule type" value="Genomic_DNA"/>
</dbReference>
<dbReference type="GO" id="GO:0004523">
    <property type="term" value="F:RNA-DNA hybrid ribonuclease activity"/>
    <property type="evidence" value="ECO:0007669"/>
    <property type="project" value="InterPro"/>
</dbReference>
<dbReference type="InterPro" id="IPR012337">
    <property type="entry name" value="RNaseH-like_sf"/>
</dbReference>
<dbReference type="AlphaFoldDB" id="A0AAD9X609"/>
<dbReference type="Pfam" id="PF13456">
    <property type="entry name" value="RVT_3"/>
    <property type="match status" value="1"/>
</dbReference>
<comment type="caution">
    <text evidence="2">The sequence shown here is derived from an EMBL/GenBank/DDBJ whole genome shotgun (WGS) entry which is preliminary data.</text>
</comment>
<evidence type="ECO:0000313" key="2">
    <source>
        <dbReference type="EMBL" id="KAK2653361.1"/>
    </source>
</evidence>
<dbReference type="PANTHER" id="PTHR47723:SF22">
    <property type="entry name" value="RNASE H TYPE-1 DOMAIN-CONTAINING PROTEIN"/>
    <property type="match status" value="1"/>
</dbReference>
<feature type="domain" description="RNase H type-1" evidence="1">
    <location>
        <begin position="65"/>
        <end position="188"/>
    </location>
</feature>
<sequence length="202" mass="22690">MDLELVLDTIKFRVALWFKNHSKGSNVDLTLLMLDVKERFVDTFDSKFRRNVVGSTYQVSELCFNMDGSTKGSPEEAGIGGVLRDSSGRILCLFSMYVGSLDAITAELYTIHKACLLISEKESIARRRITIISDSKAEIDWVKGSEFGNLHLVHLVYDIRQFLKNSDRYDIRYMPRVSNAFAYSLAKAGSSGGGVRVEWGDV</sequence>
<protein>
    <recommendedName>
        <fullName evidence="1">RNase H type-1 domain-containing protein</fullName>
    </recommendedName>
</protein>
<gene>
    <name evidence="2" type="ORF">Ddye_013217</name>
</gene>
<dbReference type="Gene3D" id="3.30.420.10">
    <property type="entry name" value="Ribonuclease H-like superfamily/Ribonuclease H"/>
    <property type="match status" value="1"/>
</dbReference>
<dbReference type="SUPFAM" id="SSF53098">
    <property type="entry name" value="Ribonuclease H-like"/>
    <property type="match status" value="1"/>
</dbReference>
<dbReference type="InterPro" id="IPR036397">
    <property type="entry name" value="RNaseH_sf"/>
</dbReference>
<dbReference type="GO" id="GO:0003676">
    <property type="term" value="F:nucleic acid binding"/>
    <property type="evidence" value="ECO:0007669"/>
    <property type="project" value="InterPro"/>
</dbReference>
<dbReference type="InterPro" id="IPR002156">
    <property type="entry name" value="RNaseH_domain"/>
</dbReference>
<dbReference type="PANTHER" id="PTHR47723">
    <property type="entry name" value="OS05G0353850 PROTEIN"/>
    <property type="match status" value="1"/>
</dbReference>
<organism evidence="2 3">
    <name type="scientific">Dipteronia dyeriana</name>
    <dbReference type="NCBI Taxonomy" id="168575"/>
    <lineage>
        <taxon>Eukaryota</taxon>
        <taxon>Viridiplantae</taxon>
        <taxon>Streptophyta</taxon>
        <taxon>Embryophyta</taxon>
        <taxon>Tracheophyta</taxon>
        <taxon>Spermatophyta</taxon>
        <taxon>Magnoliopsida</taxon>
        <taxon>eudicotyledons</taxon>
        <taxon>Gunneridae</taxon>
        <taxon>Pentapetalae</taxon>
        <taxon>rosids</taxon>
        <taxon>malvids</taxon>
        <taxon>Sapindales</taxon>
        <taxon>Sapindaceae</taxon>
        <taxon>Hippocastanoideae</taxon>
        <taxon>Acereae</taxon>
        <taxon>Dipteronia</taxon>
    </lineage>
</organism>
<dbReference type="CDD" id="cd06222">
    <property type="entry name" value="RNase_H_like"/>
    <property type="match status" value="1"/>
</dbReference>
<evidence type="ECO:0000313" key="3">
    <source>
        <dbReference type="Proteomes" id="UP001280121"/>
    </source>
</evidence>
<evidence type="ECO:0000259" key="1">
    <source>
        <dbReference type="Pfam" id="PF13456"/>
    </source>
</evidence>
<name>A0AAD9X609_9ROSI</name>
<keyword evidence="3" id="KW-1185">Reference proteome</keyword>
<proteinExistence type="predicted"/>
<accession>A0AAD9X609</accession>
<dbReference type="Proteomes" id="UP001280121">
    <property type="component" value="Unassembled WGS sequence"/>
</dbReference>